<dbReference type="InterPro" id="IPR011990">
    <property type="entry name" value="TPR-like_helical_dom_sf"/>
</dbReference>
<dbReference type="SUPFAM" id="SSF48452">
    <property type="entry name" value="TPR-like"/>
    <property type="match status" value="1"/>
</dbReference>
<feature type="domain" description="DSBA-like thioredoxin" evidence="1">
    <location>
        <begin position="3"/>
        <end position="204"/>
    </location>
</feature>
<dbReference type="Pfam" id="PF01323">
    <property type="entry name" value="DSBA"/>
    <property type="match status" value="1"/>
</dbReference>
<reference evidence="3" key="1">
    <citation type="journal article" date="2019" name="Int. J. Syst. Evol. Microbiol.">
        <title>The Global Catalogue of Microorganisms (GCM) 10K type strain sequencing project: providing services to taxonomists for standard genome sequencing and annotation.</title>
        <authorList>
            <consortium name="The Broad Institute Genomics Platform"/>
            <consortium name="The Broad Institute Genome Sequencing Center for Infectious Disease"/>
            <person name="Wu L."/>
            <person name="Ma J."/>
        </authorList>
    </citation>
    <scope>NUCLEOTIDE SEQUENCE [LARGE SCALE GENOMIC DNA]</scope>
    <source>
        <strain evidence="3">JCM 10696</strain>
    </source>
</reference>
<dbReference type="Gene3D" id="1.25.40.10">
    <property type="entry name" value="Tetratricopeptide repeat domain"/>
    <property type="match status" value="1"/>
</dbReference>
<dbReference type="PANTHER" id="PTHR13887:SF41">
    <property type="entry name" value="THIOREDOXIN SUPERFAMILY PROTEIN"/>
    <property type="match status" value="1"/>
</dbReference>
<dbReference type="RefSeq" id="WP_344241780.1">
    <property type="nucleotide sequence ID" value="NZ_BAAAHH010000012.1"/>
</dbReference>
<dbReference type="SUPFAM" id="SSF52833">
    <property type="entry name" value="Thioredoxin-like"/>
    <property type="match status" value="1"/>
</dbReference>
<evidence type="ECO:0000259" key="1">
    <source>
        <dbReference type="Pfam" id="PF01323"/>
    </source>
</evidence>
<protein>
    <recommendedName>
        <fullName evidence="1">DSBA-like thioredoxin domain-containing protein</fullName>
    </recommendedName>
</protein>
<sequence>MRIEIWADVVCPWAYIGKRRLERALAGEGAEVVWRPYRIDPSAPAESVPLEDALAEPGAEEMLSACAPGLTPQDNRDRVALIAAEEGLGPSWGAAWRADTADAHRLIALAFEEGGAELQDAVVEGVLRAHFVEARNIGSGEVLADVAREAGFSAGPRLLEAGAGGELVRELLLTGKAMGVKTSPTFVVRGRALAGAQSSEAIVEFVRYAERQEVRELPEEVERLRRAESLLELRDPLGALVLLRPLLESQGEDRGVRSLAARAYFASAQLGRATRELERLVAENPDDSYARHLLGRTLQRRGLDGEAAAHLSLASVMTPGYTG</sequence>
<name>A0ABP4BQ88_9ACTN</name>
<dbReference type="InterPro" id="IPR001853">
    <property type="entry name" value="DSBA-like_thioredoxin_dom"/>
</dbReference>
<dbReference type="EMBL" id="BAAAHH010000012">
    <property type="protein sequence ID" value="GAA0952706.1"/>
    <property type="molecule type" value="Genomic_DNA"/>
</dbReference>
<dbReference type="Pfam" id="PF14559">
    <property type="entry name" value="TPR_19"/>
    <property type="match status" value="1"/>
</dbReference>
<dbReference type="CDD" id="cd03024">
    <property type="entry name" value="DsbA_FrnE"/>
    <property type="match status" value="1"/>
</dbReference>
<evidence type="ECO:0000313" key="2">
    <source>
        <dbReference type="EMBL" id="GAA0952706.1"/>
    </source>
</evidence>
<comment type="caution">
    <text evidence="2">The sequence shown here is derived from an EMBL/GenBank/DDBJ whole genome shotgun (WGS) entry which is preliminary data.</text>
</comment>
<dbReference type="PANTHER" id="PTHR13887">
    <property type="entry name" value="GLUTATHIONE S-TRANSFERASE KAPPA"/>
    <property type="match status" value="1"/>
</dbReference>
<evidence type="ECO:0000313" key="3">
    <source>
        <dbReference type="Proteomes" id="UP001500665"/>
    </source>
</evidence>
<dbReference type="InterPro" id="IPR036249">
    <property type="entry name" value="Thioredoxin-like_sf"/>
</dbReference>
<accession>A0ABP4BQ88</accession>
<proteinExistence type="predicted"/>
<gene>
    <name evidence="2" type="ORF">GCM10009550_33820</name>
</gene>
<dbReference type="Gene3D" id="3.40.30.10">
    <property type="entry name" value="Glutaredoxin"/>
    <property type="match status" value="1"/>
</dbReference>
<organism evidence="2 3">
    <name type="scientific">Actinocorallia libanotica</name>
    <dbReference type="NCBI Taxonomy" id="46162"/>
    <lineage>
        <taxon>Bacteria</taxon>
        <taxon>Bacillati</taxon>
        <taxon>Actinomycetota</taxon>
        <taxon>Actinomycetes</taxon>
        <taxon>Streptosporangiales</taxon>
        <taxon>Thermomonosporaceae</taxon>
        <taxon>Actinocorallia</taxon>
    </lineage>
</organism>
<keyword evidence="3" id="KW-1185">Reference proteome</keyword>
<dbReference type="Proteomes" id="UP001500665">
    <property type="component" value="Unassembled WGS sequence"/>
</dbReference>